<dbReference type="EMBL" id="HG994363">
    <property type="protein sequence ID" value="CAF2043964.1"/>
    <property type="molecule type" value="Genomic_DNA"/>
</dbReference>
<sequence length="179" mass="20282">MGSENSVNNYIDIGDSSDYDEYSNSDPTSYFRNINMRYFVVEPFEMLTKYARFKELCLENDNHEAYCIEGLLQYFVHKEKSKGLFHLRQSATLNNTNGMYLYGFLMLALGHYPKGSQKGIGDNRIACDGDLESMAGSSVYPGSLVNVEILEKPPLTNLQILNTSKEEPLTGTMYVHSLQ</sequence>
<reference evidence="2" key="1">
    <citation type="submission" date="2021-01" db="EMBL/GenBank/DDBJ databases">
        <authorList>
            <consortium name="Genoscope - CEA"/>
            <person name="William W."/>
        </authorList>
    </citation>
    <scope>NUCLEOTIDE SEQUENCE</scope>
</reference>
<name>A0A816P402_BRANA</name>
<accession>A0A816P402</accession>
<proteinExistence type="predicted"/>
<dbReference type="InterPro" id="IPR057136">
    <property type="entry name" value="At2g35280_TPR_dom"/>
</dbReference>
<dbReference type="PANTHER" id="PTHR33784">
    <property type="entry name" value="OS05G0482100 PROTEIN"/>
    <property type="match status" value="1"/>
</dbReference>
<dbReference type="SUPFAM" id="SSF81901">
    <property type="entry name" value="HCP-like"/>
    <property type="match status" value="1"/>
</dbReference>
<organism evidence="2">
    <name type="scientific">Brassica napus</name>
    <name type="common">Rape</name>
    <dbReference type="NCBI Taxonomy" id="3708"/>
    <lineage>
        <taxon>Eukaryota</taxon>
        <taxon>Viridiplantae</taxon>
        <taxon>Streptophyta</taxon>
        <taxon>Embryophyta</taxon>
        <taxon>Tracheophyta</taxon>
        <taxon>Spermatophyta</taxon>
        <taxon>Magnoliopsida</taxon>
        <taxon>eudicotyledons</taxon>
        <taxon>Gunneridae</taxon>
        <taxon>Pentapetalae</taxon>
        <taxon>rosids</taxon>
        <taxon>malvids</taxon>
        <taxon>Brassicales</taxon>
        <taxon>Brassicaceae</taxon>
        <taxon>Brassiceae</taxon>
        <taxon>Brassica</taxon>
    </lineage>
</organism>
<gene>
    <name evidence="2" type="ORF">DARMORV10_A09P32650.1</name>
</gene>
<dbReference type="Pfam" id="PF23310">
    <property type="entry name" value="TPR_27"/>
    <property type="match status" value="1"/>
</dbReference>
<dbReference type="AlphaFoldDB" id="A0A816P402"/>
<dbReference type="Proteomes" id="UP001295469">
    <property type="component" value="Chromosome A09"/>
</dbReference>
<dbReference type="SMR" id="A0A816P402"/>
<dbReference type="PANTHER" id="PTHR33784:SF20">
    <property type="entry name" value="GENOME ASSEMBLY, CHROMOSOME: A04"/>
    <property type="match status" value="1"/>
</dbReference>
<feature type="domain" description="At2g35280-like TPR" evidence="1">
    <location>
        <begin position="39"/>
        <end position="119"/>
    </location>
</feature>
<evidence type="ECO:0000259" key="1">
    <source>
        <dbReference type="Pfam" id="PF23310"/>
    </source>
</evidence>
<protein>
    <submittedName>
        <fullName evidence="2">(rape) hypothetical protein</fullName>
    </submittedName>
</protein>
<evidence type="ECO:0000313" key="2">
    <source>
        <dbReference type="EMBL" id="CAF2043964.1"/>
    </source>
</evidence>
<dbReference type="InterPro" id="IPR040338">
    <property type="entry name" value="At1g67623-like"/>
</dbReference>